<evidence type="ECO:0000256" key="2">
    <source>
        <dbReference type="ARBA" id="ARBA00022741"/>
    </source>
</evidence>
<dbReference type="Gene3D" id="2.30.30.100">
    <property type="match status" value="1"/>
</dbReference>
<accession>A0A0G3GPG3</accession>
<dbReference type="PANTHER" id="PTHR12835:SF5">
    <property type="entry name" value="BIOTIN--PROTEIN LIGASE"/>
    <property type="match status" value="1"/>
</dbReference>
<evidence type="ECO:0000256" key="1">
    <source>
        <dbReference type="ARBA" id="ARBA00022598"/>
    </source>
</evidence>
<name>A0A0G3GPG3_9CORY</name>
<keyword evidence="4" id="KW-0092">Biotin</keyword>
<dbReference type="InterPro" id="IPR008988">
    <property type="entry name" value="Transcriptional_repressor_C"/>
</dbReference>
<dbReference type="EMBL" id="CP011541">
    <property type="protein sequence ID" value="AKK02475.1"/>
    <property type="molecule type" value="Genomic_DNA"/>
</dbReference>
<protein>
    <recommendedName>
        <fullName evidence="5">biotin--[biotin carboxyl-carrier protein] ligase</fullName>
        <ecNumber evidence="5">6.3.4.15</ecNumber>
    </recommendedName>
</protein>
<dbReference type="PROSITE" id="PS51733">
    <property type="entry name" value="BPL_LPL_CATALYTIC"/>
    <property type="match status" value="1"/>
</dbReference>
<dbReference type="EC" id="6.3.4.15" evidence="5"/>
<dbReference type="InterPro" id="IPR003142">
    <property type="entry name" value="BPL_C"/>
</dbReference>
<dbReference type="Gene3D" id="3.30.930.10">
    <property type="entry name" value="Bira Bifunctional Protein, Domain 2"/>
    <property type="match status" value="1"/>
</dbReference>
<dbReference type="PATRIC" id="fig|1050174.4.peg.604"/>
<keyword evidence="3" id="KW-0067">ATP-binding</keyword>
<dbReference type="SUPFAM" id="SSF55681">
    <property type="entry name" value="Class II aaRS and biotin synthetases"/>
    <property type="match status" value="1"/>
</dbReference>
<keyword evidence="2" id="KW-0547">Nucleotide-binding</keyword>
<dbReference type="AlphaFoldDB" id="A0A0G3GPG3"/>
<reference evidence="7 8" key="1">
    <citation type="submission" date="2015-05" db="EMBL/GenBank/DDBJ databases">
        <title>Complete genome sequence of Corynebacterium epidermidicanis DSM 45586, isolated from the skin of a dog suffering from pruritus.</title>
        <authorList>
            <person name="Ruckert C."/>
            <person name="Albersmeier A."/>
            <person name="Winkler A."/>
            <person name="Tauch A."/>
        </authorList>
    </citation>
    <scope>NUCLEOTIDE SEQUENCE [LARGE SCALE GENOMIC DNA]</scope>
    <source>
        <strain evidence="7 8">DSM 45586</strain>
    </source>
</reference>
<dbReference type="GO" id="GO:0005524">
    <property type="term" value="F:ATP binding"/>
    <property type="evidence" value="ECO:0007669"/>
    <property type="project" value="UniProtKB-KW"/>
</dbReference>
<proteinExistence type="predicted"/>
<keyword evidence="1 7" id="KW-0436">Ligase</keyword>
<dbReference type="CDD" id="cd16442">
    <property type="entry name" value="BPL"/>
    <property type="match status" value="1"/>
</dbReference>
<organism evidence="7 8">
    <name type="scientific">Corynebacterium epidermidicanis</name>
    <dbReference type="NCBI Taxonomy" id="1050174"/>
    <lineage>
        <taxon>Bacteria</taxon>
        <taxon>Bacillati</taxon>
        <taxon>Actinomycetota</taxon>
        <taxon>Actinomycetes</taxon>
        <taxon>Mycobacteriales</taxon>
        <taxon>Corynebacteriaceae</taxon>
        <taxon>Corynebacterium</taxon>
    </lineage>
</organism>
<feature type="domain" description="BPL/LPL catalytic" evidence="6">
    <location>
        <begin position="2"/>
        <end position="188"/>
    </location>
</feature>
<evidence type="ECO:0000256" key="4">
    <source>
        <dbReference type="ARBA" id="ARBA00023267"/>
    </source>
</evidence>
<evidence type="ECO:0000259" key="6">
    <source>
        <dbReference type="PROSITE" id="PS51733"/>
    </source>
</evidence>
<dbReference type="InterPro" id="IPR004408">
    <property type="entry name" value="Biotin_CoA_COase_ligase"/>
</dbReference>
<dbReference type="RefSeq" id="WP_047239677.1">
    <property type="nucleotide sequence ID" value="NZ_CP011541.1"/>
</dbReference>
<dbReference type="KEGG" id="cei:CEPID_02975"/>
<sequence length="255" mass="27446">MRTPLDAEKLRALPLPRIDYTPETGSTNADLVQAALKGAPEWTAAVTDFQSAGRGRHGRVWTAPPMSQATLSILIRPSVEAVDRLGTMPLVTGLALIDVLSSDYDVALKWPNDVLINGRKVCGILAEVAQFQPSPAIVIGLGVNVSLTEEELPVPHAISLEMVGSEVDRTQLVGAILLALKNRLTQWMNNDPSLMADYRKVCSSIGQQVRVHLPGDKELLGECVGVADDGLIQVKSEDKEVHAIAAGDVVHLRLQ</sequence>
<dbReference type="InterPro" id="IPR045864">
    <property type="entry name" value="aa-tRNA-synth_II/BPL/LPL"/>
</dbReference>
<dbReference type="SUPFAM" id="SSF50037">
    <property type="entry name" value="C-terminal domain of transcriptional repressors"/>
    <property type="match status" value="1"/>
</dbReference>
<dbReference type="NCBIfam" id="TIGR00121">
    <property type="entry name" value="birA_ligase"/>
    <property type="match status" value="1"/>
</dbReference>
<evidence type="ECO:0000313" key="8">
    <source>
        <dbReference type="Proteomes" id="UP000035368"/>
    </source>
</evidence>
<evidence type="ECO:0000313" key="7">
    <source>
        <dbReference type="EMBL" id="AKK02475.1"/>
    </source>
</evidence>
<dbReference type="Pfam" id="PF02237">
    <property type="entry name" value="BPL_C"/>
    <property type="match status" value="1"/>
</dbReference>
<evidence type="ECO:0000256" key="5">
    <source>
        <dbReference type="ARBA" id="ARBA00024227"/>
    </source>
</evidence>
<dbReference type="PANTHER" id="PTHR12835">
    <property type="entry name" value="BIOTIN PROTEIN LIGASE"/>
    <property type="match status" value="1"/>
</dbReference>
<dbReference type="GO" id="GO:0005737">
    <property type="term" value="C:cytoplasm"/>
    <property type="evidence" value="ECO:0007669"/>
    <property type="project" value="TreeGrafter"/>
</dbReference>
<keyword evidence="8" id="KW-1185">Reference proteome</keyword>
<dbReference type="InterPro" id="IPR004143">
    <property type="entry name" value="BPL_LPL_catalytic"/>
</dbReference>
<dbReference type="OrthoDB" id="9807064at2"/>
<evidence type="ECO:0000256" key="3">
    <source>
        <dbReference type="ARBA" id="ARBA00022840"/>
    </source>
</evidence>
<dbReference type="Pfam" id="PF03099">
    <property type="entry name" value="BPL_LplA_LipB"/>
    <property type="match status" value="1"/>
</dbReference>
<dbReference type="GO" id="GO:0004077">
    <property type="term" value="F:biotin--[biotin carboxyl-carrier protein] ligase activity"/>
    <property type="evidence" value="ECO:0007669"/>
    <property type="project" value="UniProtKB-EC"/>
</dbReference>
<gene>
    <name evidence="7" type="ORF">CEPID_02975</name>
</gene>
<dbReference type="STRING" id="1050174.CEPID_02975"/>
<dbReference type="Proteomes" id="UP000035368">
    <property type="component" value="Chromosome"/>
</dbReference>